<protein>
    <submittedName>
        <fullName evidence="2">Uncharacterized protein</fullName>
    </submittedName>
</protein>
<keyword evidence="3" id="KW-1185">Reference proteome</keyword>
<sequence>MSPASTPPVQALTRKLFWLAFWVIGFAVSMSGLLLYFKYQAVFTGLQRDRVLMVATEIDGIAEKNLSLGQDFWEIATLQDVIERRRKADQLFTGIDVAGKDGKIAYATDMAKIGSPLPPEWIEAFSRNPKLNSLSLSPEEALVVSGIRNSFGQPAGYAVIRYSRGPEREAMTAFTRKLVANCLIVFTVFGLGLFAILVWIERGFERALSTAAAALDPAATPAGTHALSGELALIQKRLDEADRGIGAIEGSLGNAR</sequence>
<dbReference type="Proteomes" id="UP000501534">
    <property type="component" value="Chromosome"/>
</dbReference>
<keyword evidence="1" id="KW-0812">Transmembrane</keyword>
<keyword evidence="1" id="KW-1133">Transmembrane helix</keyword>
<keyword evidence="1" id="KW-0472">Membrane</keyword>
<dbReference type="KEGG" id="uru:DSM104443_01514"/>
<evidence type="ECO:0000256" key="1">
    <source>
        <dbReference type="SAM" id="Phobius"/>
    </source>
</evidence>
<feature type="transmembrane region" description="Helical" evidence="1">
    <location>
        <begin position="178"/>
        <end position="200"/>
    </location>
</feature>
<dbReference type="AlphaFoldDB" id="A0A6M4GSZ6"/>
<evidence type="ECO:0000313" key="2">
    <source>
        <dbReference type="EMBL" id="QJR10450.1"/>
    </source>
</evidence>
<dbReference type="EMBL" id="CP053069">
    <property type="protein sequence ID" value="QJR10450.1"/>
    <property type="molecule type" value="Genomic_DNA"/>
</dbReference>
<dbReference type="RefSeq" id="WP_171090967.1">
    <property type="nucleotide sequence ID" value="NZ_CP053069.1"/>
</dbReference>
<accession>A0A6M4GSZ6</accession>
<feature type="transmembrane region" description="Helical" evidence="1">
    <location>
        <begin position="16"/>
        <end position="37"/>
    </location>
</feature>
<proteinExistence type="predicted"/>
<evidence type="ECO:0000313" key="3">
    <source>
        <dbReference type="Proteomes" id="UP000501534"/>
    </source>
</evidence>
<gene>
    <name evidence="2" type="ORF">DSM104443_01514</name>
</gene>
<reference evidence="2 3" key="1">
    <citation type="submission" date="2020-04" db="EMBL/GenBank/DDBJ databases">
        <title>Usitatibacter rugosus gen. nov., sp. nov. and Usitatibacter palustris sp. nov., novel members of Usitatibacteraceae fam. nov. within the order Nitrosomonadales isolated from soil.</title>
        <authorList>
            <person name="Huber K.J."/>
            <person name="Neumann-Schaal M."/>
            <person name="Geppert A."/>
            <person name="Luckner M."/>
            <person name="Wanner G."/>
            <person name="Overmann J."/>
        </authorList>
    </citation>
    <scope>NUCLEOTIDE SEQUENCE [LARGE SCALE GENOMIC DNA]</scope>
    <source>
        <strain evidence="2 3">0125_3</strain>
    </source>
</reference>
<name>A0A6M4GSZ6_9PROT</name>
<organism evidence="2 3">
    <name type="scientific">Usitatibacter rugosus</name>
    <dbReference type="NCBI Taxonomy" id="2732067"/>
    <lineage>
        <taxon>Bacteria</taxon>
        <taxon>Pseudomonadati</taxon>
        <taxon>Pseudomonadota</taxon>
        <taxon>Betaproteobacteria</taxon>
        <taxon>Nitrosomonadales</taxon>
        <taxon>Usitatibacteraceae</taxon>
        <taxon>Usitatibacter</taxon>
    </lineage>
</organism>